<dbReference type="SUPFAM" id="SSF102588">
    <property type="entry name" value="LmbE-like"/>
    <property type="match status" value="1"/>
</dbReference>
<dbReference type="EC" id="3.5.1.-" evidence="1"/>
<dbReference type="Proteomes" id="UP001246576">
    <property type="component" value="Unassembled WGS sequence"/>
</dbReference>
<accession>A0ABU2ENR1</accession>
<dbReference type="InterPro" id="IPR024078">
    <property type="entry name" value="LmbE-like_dom_sf"/>
</dbReference>
<proteinExistence type="predicted"/>
<organism evidence="1 2">
    <name type="scientific">Herbaspirillum huttiense subsp. lycopersici</name>
    <dbReference type="NCBI Taxonomy" id="3074428"/>
    <lineage>
        <taxon>Bacteria</taxon>
        <taxon>Pseudomonadati</taxon>
        <taxon>Pseudomonadota</taxon>
        <taxon>Betaproteobacteria</taxon>
        <taxon>Burkholderiales</taxon>
        <taxon>Oxalobacteraceae</taxon>
        <taxon>Herbaspirillum</taxon>
    </lineage>
</organism>
<dbReference type="Pfam" id="PF02585">
    <property type="entry name" value="PIG-L"/>
    <property type="match status" value="1"/>
</dbReference>
<dbReference type="PANTHER" id="PTHR12993">
    <property type="entry name" value="N-ACETYLGLUCOSAMINYL-PHOSPHATIDYLINOSITOL DE-N-ACETYLASE-RELATED"/>
    <property type="match status" value="1"/>
</dbReference>
<protein>
    <submittedName>
        <fullName evidence="1">PIG-L family deacetylase</fullName>
        <ecNumber evidence="1">3.5.1.-</ecNumber>
    </submittedName>
</protein>
<dbReference type="RefSeq" id="WP_310840404.1">
    <property type="nucleotide sequence ID" value="NZ_JAVLSJ010000008.1"/>
</dbReference>
<gene>
    <name evidence="1" type="ORF">RI048_16090</name>
</gene>
<dbReference type="GO" id="GO:0016787">
    <property type="term" value="F:hydrolase activity"/>
    <property type="evidence" value="ECO:0007669"/>
    <property type="project" value="UniProtKB-KW"/>
</dbReference>
<dbReference type="EMBL" id="JAVLSJ010000008">
    <property type="protein sequence ID" value="MDR9849754.1"/>
    <property type="molecule type" value="Genomic_DNA"/>
</dbReference>
<keyword evidence="1" id="KW-0378">Hydrolase</keyword>
<name>A0ABU2ENR1_9BURK</name>
<sequence length="263" mass="29162">MPSKHALFLFAHQDDEFGVFAEIARLLAAGDRVSVVYLTSGALDGGPRPDRNAESLDVLGRLGVAASSVHFIGEKLGVPDSKLVEHMPAVLAELAALCHRIGQPELLYLLAWEGGHQDHDAAHLIGLALAKSSHCLPQTRQFTLYTGAGLSGPWFKLFAPLAANGEVMARRMSWTERLRFMRYCFLYPSQAKTWVGLFPFLFLHYLVRGTQLLQPCSLARIHEAAHDGPPLYERRGFCSQEDFFRAARPFIASSIGHVKELRP</sequence>
<dbReference type="Gene3D" id="3.40.50.10320">
    <property type="entry name" value="LmbE-like"/>
    <property type="match status" value="1"/>
</dbReference>
<comment type="caution">
    <text evidence="1">The sequence shown here is derived from an EMBL/GenBank/DDBJ whole genome shotgun (WGS) entry which is preliminary data.</text>
</comment>
<reference evidence="1" key="1">
    <citation type="submission" date="2023-09" db="EMBL/GenBank/DDBJ databases">
        <title>Description of first Herbaspirillum huttiense subsp. nephrolepsisexaltata and Herbaspirillum huttiense subsp. lycopersicon.</title>
        <authorList>
            <person name="Poudel M."/>
            <person name="Sharma A."/>
            <person name="Goss E."/>
            <person name="Tapia J.H."/>
            <person name="Harmon C.M."/>
            <person name="Jones J.B."/>
        </authorList>
    </citation>
    <scope>NUCLEOTIDE SEQUENCE</scope>
    <source>
        <strain evidence="1">SE1</strain>
    </source>
</reference>
<keyword evidence="2" id="KW-1185">Reference proteome</keyword>
<dbReference type="PANTHER" id="PTHR12993:SF26">
    <property type="entry name" value="1D-MYO-INOSITOL 2-ACETAMIDO-2-DEOXY-ALPHA-D-GLUCOPYRANOSIDE DEACETYLASE"/>
    <property type="match status" value="1"/>
</dbReference>
<evidence type="ECO:0000313" key="2">
    <source>
        <dbReference type="Proteomes" id="UP001246576"/>
    </source>
</evidence>
<dbReference type="InterPro" id="IPR003737">
    <property type="entry name" value="GlcNAc_PI_deacetylase-related"/>
</dbReference>
<evidence type="ECO:0000313" key="1">
    <source>
        <dbReference type="EMBL" id="MDR9849754.1"/>
    </source>
</evidence>